<dbReference type="Proteomes" id="UP000271603">
    <property type="component" value="Chromosome"/>
</dbReference>
<dbReference type="AlphaFoldDB" id="A0A447QPX5"/>
<feature type="signal peptide" evidence="1">
    <location>
        <begin position="1"/>
        <end position="18"/>
    </location>
</feature>
<evidence type="ECO:0008006" key="4">
    <source>
        <dbReference type="Google" id="ProtNLM"/>
    </source>
</evidence>
<organism evidence="2 3">
    <name type="scientific">Serratia rubidaea</name>
    <name type="common">Serratia marinorubra</name>
    <dbReference type="NCBI Taxonomy" id="61652"/>
    <lineage>
        <taxon>Bacteria</taxon>
        <taxon>Pseudomonadati</taxon>
        <taxon>Pseudomonadota</taxon>
        <taxon>Gammaproteobacteria</taxon>
        <taxon>Enterobacterales</taxon>
        <taxon>Yersiniaceae</taxon>
        <taxon>Serratia</taxon>
    </lineage>
</organism>
<evidence type="ECO:0000313" key="2">
    <source>
        <dbReference type="EMBL" id="VEA72068.1"/>
    </source>
</evidence>
<gene>
    <name evidence="2" type="ORF">NCTC9419_03660</name>
</gene>
<sequence>MNKLLLIAGLMFAMSAGAASPGCTSWPMNMAEVWMKNEKIVDIADIDETKTESRLLAIEKHDKGEYTQTYHFVFHDKNGKKYEVITQNDASADECSVSGVTVFLVSKSTVNH</sequence>
<evidence type="ECO:0000313" key="3">
    <source>
        <dbReference type="Proteomes" id="UP000271603"/>
    </source>
</evidence>
<protein>
    <recommendedName>
        <fullName evidence="4">Lipoprotein</fullName>
    </recommendedName>
</protein>
<feature type="chain" id="PRO_5019535610" description="Lipoprotein" evidence="1">
    <location>
        <begin position="19"/>
        <end position="112"/>
    </location>
</feature>
<evidence type="ECO:0000256" key="1">
    <source>
        <dbReference type="SAM" id="SignalP"/>
    </source>
</evidence>
<proteinExistence type="predicted"/>
<keyword evidence="1" id="KW-0732">Signal</keyword>
<dbReference type="EMBL" id="LR134155">
    <property type="protein sequence ID" value="VEA72068.1"/>
    <property type="molecule type" value="Genomic_DNA"/>
</dbReference>
<accession>A0A447QPX5</accession>
<name>A0A447QPX5_SERRU</name>
<reference evidence="2 3" key="1">
    <citation type="submission" date="2018-12" db="EMBL/GenBank/DDBJ databases">
        <authorList>
            <consortium name="Pathogen Informatics"/>
        </authorList>
    </citation>
    <scope>NUCLEOTIDE SEQUENCE [LARGE SCALE GENOMIC DNA]</scope>
    <source>
        <strain evidence="2 3">NCTC9419</strain>
    </source>
</reference>